<comment type="caution">
    <text evidence="2">The sequence shown here is derived from an EMBL/GenBank/DDBJ whole genome shotgun (WGS) entry which is preliminary data.</text>
</comment>
<accession>A0A8H3CXB2</accession>
<evidence type="ECO:0000256" key="1">
    <source>
        <dbReference type="SAM" id="SignalP"/>
    </source>
</evidence>
<evidence type="ECO:0008006" key="4">
    <source>
        <dbReference type="Google" id="ProtNLM"/>
    </source>
</evidence>
<evidence type="ECO:0000313" key="3">
    <source>
        <dbReference type="Proteomes" id="UP000663850"/>
    </source>
</evidence>
<name>A0A8H3CXB2_9AGAM</name>
<feature type="chain" id="PRO_5034619541" description="Transmembrane protein" evidence="1">
    <location>
        <begin position="38"/>
        <end position="222"/>
    </location>
</feature>
<protein>
    <recommendedName>
        <fullName evidence="4">Transmembrane protein</fullName>
    </recommendedName>
</protein>
<dbReference type="Proteomes" id="UP000663850">
    <property type="component" value="Unassembled WGS sequence"/>
</dbReference>
<feature type="signal peptide" evidence="1">
    <location>
        <begin position="1"/>
        <end position="37"/>
    </location>
</feature>
<keyword evidence="1" id="KW-0732">Signal</keyword>
<evidence type="ECO:0000313" key="2">
    <source>
        <dbReference type="EMBL" id="CAE6503651.1"/>
    </source>
</evidence>
<reference evidence="2" key="1">
    <citation type="submission" date="2021-01" db="EMBL/GenBank/DDBJ databases">
        <authorList>
            <person name="Kaushik A."/>
        </authorList>
    </citation>
    <scope>NUCLEOTIDE SEQUENCE</scope>
    <source>
        <strain evidence="2">Type strain: AG8-Rh-89/</strain>
    </source>
</reference>
<dbReference type="EMBL" id="CAJMWZ010005278">
    <property type="protein sequence ID" value="CAE6503651.1"/>
    <property type="molecule type" value="Genomic_DNA"/>
</dbReference>
<proteinExistence type="predicted"/>
<organism evidence="2 3">
    <name type="scientific">Rhizoctonia solani</name>
    <dbReference type="NCBI Taxonomy" id="456999"/>
    <lineage>
        <taxon>Eukaryota</taxon>
        <taxon>Fungi</taxon>
        <taxon>Dikarya</taxon>
        <taxon>Basidiomycota</taxon>
        <taxon>Agaricomycotina</taxon>
        <taxon>Agaricomycetes</taxon>
        <taxon>Cantharellales</taxon>
        <taxon>Ceratobasidiaceae</taxon>
        <taxon>Rhizoctonia</taxon>
    </lineage>
</organism>
<gene>
    <name evidence="2" type="ORF">RDB_LOCUS97269</name>
</gene>
<sequence>MQGRLNHQPLCSRPCVFNMKFCTFSLLVSMFVSLVAALPRYPPRLGSTSPLRVATTAPEEQVAPASYVEPVTIASSAFSGILFAYGSVRLPFSALWNIVRSEASSLDSQLNADALSMVLLPNASHPSGHGKCAEDQFWFGPKQSCVGGTGTEDFIQPPPGYYCPVDWSYSNSLGCCMPHTPRVISKNSCRNGNGTWDLIRIVCVERGSNHIPSIVNQTGVQQ</sequence>
<dbReference type="AlphaFoldDB" id="A0A8H3CXB2"/>